<proteinExistence type="predicted"/>
<dbReference type="PROSITE" id="PS51186">
    <property type="entry name" value="GNAT"/>
    <property type="match status" value="1"/>
</dbReference>
<dbReference type="Pfam" id="PF00583">
    <property type="entry name" value="Acetyltransf_1"/>
    <property type="match status" value="1"/>
</dbReference>
<accession>B3R6N4</accession>
<evidence type="ECO:0000313" key="3">
    <source>
        <dbReference type="Proteomes" id="UP000001692"/>
    </source>
</evidence>
<gene>
    <name evidence="2" type="ordered locus">RALTA_A2679</name>
</gene>
<protein>
    <recommendedName>
        <fullName evidence="1">N-acetyltransferase domain-containing protein</fullName>
    </recommendedName>
</protein>
<feature type="domain" description="N-acetyltransferase" evidence="1">
    <location>
        <begin position="1"/>
        <end position="143"/>
    </location>
</feature>
<sequence>MPVRPCDGSDIEKLASLAHAAFEETVDHEPLGLWTRKISSIINGKYGTFLPTASFMADATAGQLAGVVLATNFLFYRGPVIALIAVHPCAQGAGLGTYLLRSCVNALSVEGFTVCRARISPGNDVSKRLFQRNAFVLRELWVG</sequence>
<dbReference type="GO" id="GO:0016747">
    <property type="term" value="F:acyltransferase activity, transferring groups other than amino-acyl groups"/>
    <property type="evidence" value="ECO:0007669"/>
    <property type="project" value="InterPro"/>
</dbReference>
<dbReference type="InterPro" id="IPR000182">
    <property type="entry name" value="GNAT_dom"/>
</dbReference>
<dbReference type="HOGENOM" id="CLU_1802908_0_0_4"/>
<dbReference type="Gene3D" id="3.40.630.30">
    <property type="match status" value="1"/>
</dbReference>
<dbReference type="EMBL" id="CU633749">
    <property type="protein sequence ID" value="CAQ70612.1"/>
    <property type="molecule type" value="Genomic_DNA"/>
</dbReference>
<dbReference type="Proteomes" id="UP000001692">
    <property type="component" value="Chromosome 1"/>
</dbReference>
<organism evidence="2 3">
    <name type="scientific">Cupriavidus taiwanensis (strain DSM 17343 / BCRC 17206 / CCUG 44338 / CIP 107171 / LMG 19424 / R1)</name>
    <name type="common">Ralstonia taiwanensis (strain LMG 19424)</name>
    <dbReference type="NCBI Taxonomy" id="977880"/>
    <lineage>
        <taxon>Bacteria</taxon>
        <taxon>Pseudomonadati</taxon>
        <taxon>Pseudomonadota</taxon>
        <taxon>Betaproteobacteria</taxon>
        <taxon>Burkholderiales</taxon>
        <taxon>Burkholderiaceae</taxon>
        <taxon>Cupriavidus</taxon>
    </lineage>
</organism>
<keyword evidence="3" id="KW-1185">Reference proteome</keyword>
<dbReference type="AlphaFoldDB" id="B3R6N4"/>
<name>B3R6N4_CUPTR</name>
<dbReference type="KEGG" id="cti:RALTA_A2679"/>
<evidence type="ECO:0000259" key="1">
    <source>
        <dbReference type="PROSITE" id="PS51186"/>
    </source>
</evidence>
<reference evidence="2 3" key="1">
    <citation type="journal article" date="2008" name="Genome Res.">
        <title>Genome sequence of the beta-rhizobium Cupriavidus taiwanensis and comparative genomics of rhizobia.</title>
        <authorList>
            <person name="Amadou C."/>
            <person name="Pascal G."/>
            <person name="Mangenot S."/>
            <person name="Glew M."/>
            <person name="Bontemps C."/>
            <person name="Capela D."/>
            <person name="Carrere S."/>
            <person name="Cruveiller S."/>
            <person name="Dossat C."/>
            <person name="Lajus A."/>
            <person name="Marchetti M."/>
            <person name="Poinsot V."/>
            <person name="Rouy Z."/>
            <person name="Servin B."/>
            <person name="Saad M."/>
            <person name="Schenowitz C."/>
            <person name="Barbe V."/>
            <person name="Batut J."/>
            <person name="Medigue C."/>
            <person name="Masson-Boivin C."/>
        </authorList>
    </citation>
    <scope>NUCLEOTIDE SEQUENCE [LARGE SCALE GENOMIC DNA]</scope>
    <source>
        <strain evidence="3">DSM 17343 / BCRC 17206 / CCUG 44338 / CIP 107171 / LMG 19424 / R1</strain>
    </source>
</reference>
<evidence type="ECO:0000313" key="2">
    <source>
        <dbReference type="EMBL" id="CAQ70612.1"/>
    </source>
</evidence>
<dbReference type="InterPro" id="IPR016181">
    <property type="entry name" value="Acyl_CoA_acyltransferase"/>
</dbReference>
<dbReference type="SUPFAM" id="SSF55729">
    <property type="entry name" value="Acyl-CoA N-acyltransferases (Nat)"/>
    <property type="match status" value="1"/>
</dbReference>